<dbReference type="SUPFAM" id="SSF46689">
    <property type="entry name" value="Homeodomain-like"/>
    <property type="match status" value="1"/>
</dbReference>
<dbReference type="InterPro" id="IPR018060">
    <property type="entry name" value="HTH_AraC"/>
</dbReference>
<dbReference type="SMART" id="SM00342">
    <property type="entry name" value="HTH_ARAC"/>
    <property type="match status" value="1"/>
</dbReference>
<keyword evidence="2" id="KW-0238">DNA-binding</keyword>
<feature type="domain" description="HTH araC/xylS-type" evidence="4">
    <location>
        <begin position="224"/>
        <end position="325"/>
    </location>
</feature>
<name>A0A8J3UZF3_9ACTN</name>
<evidence type="ECO:0000256" key="2">
    <source>
        <dbReference type="ARBA" id="ARBA00023125"/>
    </source>
</evidence>
<keyword evidence="3" id="KW-0804">Transcription</keyword>
<dbReference type="GO" id="GO:0043565">
    <property type="term" value="F:sequence-specific DNA binding"/>
    <property type="evidence" value="ECO:0007669"/>
    <property type="project" value="InterPro"/>
</dbReference>
<dbReference type="Gene3D" id="1.10.10.60">
    <property type="entry name" value="Homeodomain-like"/>
    <property type="match status" value="1"/>
</dbReference>
<dbReference type="InterPro" id="IPR035418">
    <property type="entry name" value="AraC-bd_2"/>
</dbReference>
<evidence type="ECO:0000256" key="3">
    <source>
        <dbReference type="ARBA" id="ARBA00023163"/>
    </source>
</evidence>
<dbReference type="Pfam" id="PF14525">
    <property type="entry name" value="AraC_binding_2"/>
    <property type="match status" value="1"/>
</dbReference>
<dbReference type="AlphaFoldDB" id="A0A8J3UZF3"/>
<evidence type="ECO:0000259" key="4">
    <source>
        <dbReference type="PROSITE" id="PS01124"/>
    </source>
</evidence>
<dbReference type="Proteomes" id="UP000605992">
    <property type="component" value="Unassembled WGS sequence"/>
</dbReference>
<dbReference type="PANTHER" id="PTHR46796:SF12">
    <property type="entry name" value="HTH-TYPE DNA-BINDING TRANSCRIPTIONAL ACTIVATOR EUTR"/>
    <property type="match status" value="1"/>
</dbReference>
<dbReference type="PANTHER" id="PTHR46796">
    <property type="entry name" value="HTH-TYPE TRANSCRIPTIONAL ACTIVATOR RHAS-RELATED"/>
    <property type="match status" value="1"/>
</dbReference>
<proteinExistence type="predicted"/>
<keyword evidence="1" id="KW-0805">Transcription regulation</keyword>
<evidence type="ECO:0000256" key="1">
    <source>
        <dbReference type="ARBA" id="ARBA00023015"/>
    </source>
</evidence>
<dbReference type="InterPro" id="IPR050204">
    <property type="entry name" value="AraC_XylS_family_regulators"/>
</dbReference>
<dbReference type="RefSeq" id="WP_203944909.1">
    <property type="nucleotide sequence ID" value="NZ_BOOR01000020.1"/>
</dbReference>
<organism evidence="5 6">
    <name type="scientific">Planotetraspora thailandica</name>
    <dbReference type="NCBI Taxonomy" id="487172"/>
    <lineage>
        <taxon>Bacteria</taxon>
        <taxon>Bacillati</taxon>
        <taxon>Actinomycetota</taxon>
        <taxon>Actinomycetes</taxon>
        <taxon>Streptosporangiales</taxon>
        <taxon>Streptosporangiaceae</taxon>
        <taxon>Planotetraspora</taxon>
    </lineage>
</organism>
<dbReference type="InterPro" id="IPR009057">
    <property type="entry name" value="Homeodomain-like_sf"/>
</dbReference>
<keyword evidence="6" id="KW-1185">Reference proteome</keyword>
<dbReference type="EMBL" id="BOOR01000020">
    <property type="protein sequence ID" value="GII54688.1"/>
    <property type="molecule type" value="Genomic_DNA"/>
</dbReference>
<sequence length="327" mass="35685">MEHTSSQQGTPTAVADFGDSVNPCRTAFEELQVTVLDAEVKGRPAQRYGEIGPIWFGDAVNGVDLRVEGSVERPGYQFGLPISGHLESRLRGVDVIGTPGKAILCPPEGEASFTRWAGDCRLLCVGFVSDALERTLEGMLGRQVTSHIALAPRFDTTTARAAGWVRMLRTLTHEVGSPDTVFRDPLVARPLIESVLRGFLLTADHPYRETLDTPAEACRPVAVRTAIEIMEAEPEAPLTVSALAARCRVGVRTLQEGFQRHVGMSPMAYLRAVRLRRAHDDLRAADPSVQTVASIARRWGFTHLGRFAAAHEAEYGVSPVQVLRSPR</sequence>
<gene>
    <name evidence="5" type="ORF">Pth03_30770</name>
</gene>
<dbReference type="GO" id="GO:0003700">
    <property type="term" value="F:DNA-binding transcription factor activity"/>
    <property type="evidence" value="ECO:0007669"/>
    <property type="project" value="InterPro"/>
</dbReference>
<evidence type="ECO:0000313" key="5">
    <source>
        <dbReference type="EMBL" id="GII54688.1"/>
    </source>
</evidence>
<reference evidence="5" key="1">
    <citation type="submission" date="2021-01" db="EMBL/GenBank/DDBJ databases">
        <title>Whole genome shotgun sequence of Planotetraspora thailandica NBRC 104271.</title>
        <authorList>
            <person name="Komaki H."/>
            <person name="Tamura T."/>
        </authorList>
    </citation>
    <scope>NUCLEOTIDE SEQUENCE</scope>
    <source>
        <strain evidence="5">NBRC 104271</strain>
    </source>
</reference>
<evidence type="ECO:0000313" key="6">
    <source>
        <dbReference type="Proteomes" id="UP000605992"/>
    </source>
</evidence>
<dbReference type="PROSITE" id="PS01124">
    <property type="entry name" value="HTH_ARAC_FAMILY_2"/>
    <property type="match status" value="1"/>
</dbReference>
<protein>
    <recommendedName>
        <fullName evidence="4">HTH araC/xylS-type domain-containing protein</fullName>
    </recommendedName>
</protein>
<comment type="caution">
    <text evidence="5">The sequence shown here is derived from an EMBL/GenBank/DDBJ whole genome shotgun (WGS) entry which is preliminary data.</text>
</comment>
<dbReference type="Pfam" id="PF12833">
    <property type="entry name" value="HTH_18"/>
    <property type="match status" value="1"/>
</dbReference>
<accession>A0A8J3UZF3</accession>